<proteinExistence type="predicted"/>
<comment type="caution">
    <text evidence="1">The sequence shown here is derived from an EMBL/GenBank/DDBJ whole genome shotgun (WGS) entry which is preliminary data.</text>
</comment>
<sequence length="234" mass="24892">MTQPFRTMARYSPAIWPELSLELEEDLLRVTFTVRLHVLSSAILPGGFSEADSLLNWKVPLDYGGGDPLSQLKSRCQLAGEDPARTIGFMTAAKLTHASIQERDGDQCKLVCCVTAGTRNAARAGYGRETYSAYDPGTINIAIFIDGRLTESAMAGAIITATEAKTAALQELGIKEWGTEHLATGTTTDAIAVCVSQRGSETHAYAGVATTIGCAIGEAVYQAVWEAVATQSEA</sequence>
<dbReference type="Proteomes" id="UP000245202">
    <property type="component" value="Unassembled WGS sequence"/>
</dbReference>
<dbReference type="InterPro" id="IPR002808">
    <property type="entry name" value="AdoCbi_amidolase"/>
</dbReference>
<organism evidence="1 2">
    <name type="scientific">Paenibacillus agaridevorans</name>
    <dbReference type="NCBI Taxonomy" id="171404"/>
    <lineage>
        <taxon>Bacteria</taxon>
        <taxon>Bacillati</taxon>
        <taxon>Bacillota</taxon>
        <taxon>Bacilli</taxon>
        <taxon>Bacillales</taxon>
        <taxon>Paenibacillaceae</taxon>
        <taxon>Paenibacillus</taxon>
    </lineage>
</organism>
<evidence type="ECO:0000313" key="2">
    <source>
        <dbReference type="Proteomes" id="UP000245202"/>
    </source>
</evidence>
<protein>
    <recommendedName>
        <fullName evidence="3">Adenosylcobinamide amidohydrolase</fullName>
    </recommendedName>
</protein>
<name>A0A2R5F138_9BACL</name>
<dbReference type="EMBL" id="BDQX01000230">
    <property type="protein sequence ID" value="GBG09404.1"/>
    <property type="molecule type" value="Genomic_DNA"/>
</dbReference>
<dbReference type="RefSeq" id="WP_108994144.1">
    <property type="nucleotide sequence ID" value="NZ_BDQX01000230.1"/>
</dbReference>
<reference evidence="1 2" key="1">
    <citation type="submission" date="2017-08" db="EMBL/GenBank/DDBJ databases">
        <title>Substantial Increase in Enzyme Production by Combined Drug-Resistance Mutations in Paenibacillus agaridevorans.</title>
        <authorList>
            <person name="Tanaka Y."/>
            <person name="Funane K."/>
            <person name="Hosaka T."/>
            <person name="Shiwa Y."/>
            <person name="Fujita N."/>
            <person name="Miyazaki T."/>
            <person name="Yoshikawa H."/>
            <person name="Murakami K."/>
            <person name="Kasahara K."/>
            <person name="Inaoka T."/>
            <person name="Hiraga Y."/>
            <person name="Ochi K."/>
        </authorList>
    </citation>
    <scope>NUCLEOTIDE SEQUENCE [LARGE SCALE GENOMIC DNA]</scope>
    <source>
        <strain evidence="1 2">T-3040</strain>
    </source>
</reference>
<dbReference type="AlphaFoldDB" id="A0A2R5F138"/>
<dbReference type="PANTHER" id="PTHR35336:SF5">
    <property type="entry name" value="ADENOSYLCOBINAMIDE AMIDOHYDROLASE"/>
    <property type="match status" value="1"/>
</dbReference>
<dbReference type="Pfam" id="PF01955">
    <property type="entry name" value="CbiZ"/>
    <property type="match status" value="1"/>
</dbReference>
<keyword evidence="2" id="KW-1185">Reference proteome</keyword>
<evidence type="ECO:0008006" key="3">
    <source>
        <dbReference type="Google" id="ProtNLM"/>
    </source>
</evidence>
<accession>A0A2R5F138</accession>
<dbReference type="InterPro" id="IPR052209">
    <property type="entry name" value="CbiZ"/>
</dbReference>
<dbReference type="PANTHER" id="PTHR35336">
    <property type="entry name" value="ADENOSYLCOBINAMIDE AMIDOHYDROLASE"/>
    <property type="match status" value="1"/>
</dbReference>
<evidence type="ECO:0000313" key="1">
    <source>
        <dbReference type="EMBL" id="GBG09404.1"/>
    </source>
</evidence>
<gene>
    <name evidence="1" type="ORF">PAT3040_04049</name>
</gene>